<dbReference type="SMART" id="SM00316">
    <property type="entry name" value="S1"/>
    <property type="match status" value="1"/>
</dbReference>
<dbReference type="SUPFAM" id="SSF50249">
    <property type="entry name" value="Nucleic acid-binding proteins"/>
    <property type="match status" value="1"/>
</dbReference>
<dbReference type="PROSITE" id="PS50126">
    <property type="entry name" value="S1"/>
    <property type="match status" value="1"/>
</dbReference>
<sequence length="230" mass="24661">MLQIGDVMVGEVHSVRPYGAFVDLGGFVGLLHRTQVSMYKFQDVHNILKKGDKLKVSGGCPVWWSKADCTEPASTAISAAGLQEGCGSWVQVQVFHLATTFTWCGCVRPRACAQVMILKYDQDKGRITLSTKKLEATPGDMLRDPRLVFDKAEEMAKAFKSQISTTTTKANTEDLHVTARLLASDALSLAIEAMPAQAIADTPQLLTTDCSSGGVGGPSLGKLLSDIATN</sequence>
<proteinExistence type="inferred from homology"/>
<keyword evidence="3" id="KW-0687">Ribonucleoprotein</keyword>
<reference evidence="5 6" key="1">
    <citation type="submission" date="2020-02" db="EMBL/GenBank/DDBJ databases">
        <title>Draft genome sequence of Haematococcus lacustris strain NIES-144.</title>
        <authorList>
            <person name="Morimoto D."/>
            <person name="Nakagawa S."/>
            <person name="Yoshida T."/>
            <person name="Sawayama S."/>
        </authorList>
    </citation>
    <scope>NUCLEOTIDE SEQUENCE [LARGE SCALE GENOMIC DNA]</scope>
    <source>
        <strain evidence="5 6">NIES-144</strain>
    </source>
</reference>
<dbReference type="GO" id="GO:0006412">
    <property type="term" value="P:translation"/>
    <property type="evidence" value="ECO:0007669"/>
    <property type="project" value="TreeGrafter"/>
</dbReference>
<accession>A0A699ZIF2</accession>
<dbReference type="InterPro" id="IPR012340">
    <property type="entry name" value="NA-bd_OB-fold"/>
</dbReference>
<organism evidence="5 6">
    <name type="scientific">Haematococcus lacustris</name>
    <name type="common">Green alga</name>
    <name type="synonym">Haematococcus pluvialis</name>
    <dbReference type="NCBI Taxonomy" id="44745"/>
    <lineage>
        <taxon>Eukaryota</taxon>
        <taxon>Viridiplantae</taxon>
        <taxon>Chlorophyta</taxon>
        <taxon>core chlorophytes</taxon>
        <taxon>Chlorophyceae</taxon>
        <taxon>CS clade</taxon>
        <taxon>Chlamydomonadales</taxon>
        <taxon>Haematococcaceae</taxon>
        <taxon>Haematococcus</taxon>
    </lineage>
</organism>
<dbReference type="EMBL" id="BLLF01001955">
    <property type="protein sequence ID" value="GFH22041.1"/>
    <property type="molecule type" value="Genomic_DNA"/>
</dbReference>
<dbReference type="InterPro" id="IPR050437">
    <property type="entry name" value="Ribos_protein_bS1-like"/>
</dbReference>
<evidence type="ECO:0000313" key="5">
    <source>
        <dbReference type="EMBL" id="GFH22041.1"/>
    </source>
</evidence>
<evidence type="ECO:0000259" key="4">
    <source>
        <dbReference type="PROSITE" id="PS50126"/>
    </source>
</evidence>
<dbReference type="PANTHER" id="PTHR10724">
    <property type="entry name" value="30S RIBOSOMAL PROTEIN S1"/>
    <property type="match status" value="1"/>
</dbReference>
<dbReference type="GO" id="GO:1990904">
    <property type="term" value="C:ribonucleoprotein complex"/>
    <property type="evidence" value="ECO:0007669"/>
    <property type="project" value="UniProtKB-KW"/>
</dbReference>
<dbReference type="Proteomes" id="UP000485058">
    <property type="component" value="Unassembled WGS sequence"/>
</dbReference>
<gene>
    <name evidence="5" type="ORF">HaLaN_19442</name>
</gene>
<evidence type="ECO:0000256" key="3">
    <source>
        <dbReference type="ARBA" id="ARBA00023274"/>
    </source>
</evidence>
<keyword evidence="6" id="KW-1185">Reference proteome</keyword>
<name>A0A699ZIF2_HAELA</name>
<evidence type="ECO:0000256" key="1">
    <source>
        <dbReference type="ARBA" id="ARBA00006767"/>
    </source>
</evidence>
<dbReference type="Pfam" id="PF00575">
    <property type="entry name" value="S1"/>
    <property type="match status" value="1"/>
</dbReference>
<comment type="caution">
    <text evidence="5">The sequence shown here is derived from an EMBL/GenBank/DDBJ whole genome shotgun (WGS) entry which is preliminary data.</text>
</comment>
<dbReference type="PANTHER" id="PTHR10724:SF7">
    <property type="entry name" value="SMALL RIBOSOMAL SUBUNIT PROTEIN BS1C"/>
    <property type="match status" value="1"/>
</dbReference>
<dbReference type="Gene3D" id="2.40.50.140">
    <property type="entry name" value="Nucleic acid-binding proteins"/>
    <property type="match status" value="1"/>
</dbReference>
<dbReference type="AlphaFoldDB" id="A0A699ZIF2"/>
<protein>
    <recommendedName>
        <fullName evidence="4">S1 motif domain-containing protein</fullName>
    </recommendedName>
</protein>
<feature type="domain" description="S1 motif" evidence="4">
    <location>
        <begin position="5"/>
        <end position="56"/>
    </location>
</feature>
<dbReference type="InterPro" id="IPR003029">
    <property type="entry name" value="S1_domain"/>
</dbReference>
<evidence type="ECO:0000256" key="2">
    <source>
        <dbReference type="ARBA" id="ARBA00022980"/>
    </source>
</evidence>
<dbReference type="GO" id="GO:0003735">
    <property type="term" value="F:structural constituent of ribosome"/>
    <property type="evidence" value="ECO:0007669"/>
    <property type="project" value="TreeGrafter"/>
</dbReference>
<keyword evidence="2" id="KW-0689">Ribosomal protein</keyword>
<dbReference type="GO" id="GO:0005840">
    <property type="term" value="C:ribosome"/>
    <property type="evidence" value="ECO:0007669"/>
    <property type="project" value="UniProtKB-KW"/>
</dbReference>
<evidence type="ECO:0000313" key="6">
    <source>
        <dbReference type="Proteomes" id="UP000485058"/>
    </source>
</evidence>
<comment type="similarity">
    <text evidence="1">Belongs to the bacterial ribosomal protein bS1 family.</text>
</comment>
<dbReference type="GO" id="GO:0003729">
    <property type="term" value="F:mRNA binding"/>
    <property type="evidence" value="ECO:0007669"/>
    <property type="project" value="TreeGrafter"/>
</dbReference>